<dbReference type="SUPFAM" id="SSF52279">
    <property type="entry name" value="Beta-D-glucan exohydrolase, C-terminal domain"/>
    <property type="match status" value="1"/>
</dbReference>
<evidence type="ECO:0000256" key="3">
    <source>
        <dbReference type="ARBA" id="ARBA00023277"/>
    </source>
</evidence>
<evidence type="ECO:0000313" key="5">
    <source>
        <dbReference type="EMBL" id="QSG06162.1"/>
    </source>
</evidence>
<dbReference type="InterPro" id="IPR026891">
    <property type="entry name" value="Fn3-like"/>
</dbReference>
<dbReference type="InterPro" id="IPR036881">
    <property type="entry name" value="Glyco_hydro_3_C_sf"/>
</dbReference>
<dbReference type="FunFam" id="2.60.40.10:FF:000495">
    <property type="entry name" value="Periplasmic beta-glucosidase"/>
    <property type="match status" value="1"/>
</dbReference>
<comment type="similarity">
    <text evidence="1">Belongs to the glycosyl hydrolase 3 family.</text>
</comment>
<dbReference type="Gene3D" id="3.40.50.1700">
    <property type="entry name" value="Glycoside hydrolase family 3 C-terminal domain"/>
    <property type="match status" value="1"/>
</dbReference>
<dbReference type="Gene3D" id="3.20.20.300">
    <property type="entry name" value="Glycoside hydrolase, family 3, N-terminal domain"/>
    <property type="match status" value="1"/>
</dbReference>
<keyword evidence="5" id="KW-0326">Glycosidase</keyword>
<evidence type="ECO:0000313" key="6">
    <source>
        <dbReference type="Proteomes" id="UP000663525"/>
    </source>
</evidence>
<keyword evidence="2" id="KW-0378">Hydrolase</keyword>
<evidence type="ECO:0000256" key="2">
    <source>
        <dbReference type="ARBA" id="ARBA00022801"/>
    </source>
</evidence>
<evidence type="ECO:0000259" key="4">
    <source>
        <dbReference type="SMART" id="SM01217"/>
    </source>
</evidence>
<keyword evidence="3" id="KW-0119">Carbohydrate metabolism</keyword>
<dbReference type="SUPFAM" id="SSF51445">
    <property type="entry name" value="(Trans)glycosidases"/>
    <property type="match status" value="1"/>
</dbReference>
<dbReference type="InterPro" id="IPR001764">
    <property type="entry name" value="Glyco_hydro_3_N"/>
</dbReference>
<dbReference type="PROSITE" id="PS00775">
    <property type="entry name" value="GLYCOSYL_HYDROL_F3"/>
    <property type="match status" value="1"/>
</dbReference>
<feature type="domain" description="Fibronectin type III-like" evidence="4">
    <location>
        <begin position="668"/>
        <end position="738"/>
    </location>
</feature>
<dbReference type="Pfam" id="PF00933">
    <property type="entry name" value="Glyco_hydro_3"/>
    <property type="match status" value="1"/>
</dbReference>
<dbReference type="InterPro" id="IPR002772">
    <property type="entry name" value="Glyco_hydro_3_C"/>
</dbReference>
<dbReference type="GO" id="GO:0005975">
    <property type="term" value="P:carbohydrate metabolic process"/>
    <property type="evidence" value="ECO:0007669"/>
    <property type="project" value="InterPro"/>
</dbReference>
<dbReference type="InterPro" id="IPR017853">
    <property type="entry name" value="GH"/>
</dbReference>
<dbReference type="PRINTS" id="PR00133">
    <property type="entry name" value="GLHYDRLASE3"/>
</dbReference>
<dbReference type="InterPro" id="IPR050288">
    <property type="entry name" value="Cellulose_deg_GH3"/>
</dbReference>
<accession>A0A897MZS5</accession>
<name>A0A897MZS5_9EURY</name>
<dbReference type="InterPro" id="IPR036962">
    <property type="entry name" value="Glyco_hydro_3_N_sf"/>
</dbReference>
<proteinExistence type="inferred from homology"/>
<gene>
    <name evidence="5" type="primary">bglX2</name>
    <name evidence="5" type="ORF">HSR121_1828</name>
</gene>
<dbReference type="SMART" id="SM01217">
    <property type="entry name" value="Fn3_like"/>
    <property type="match status" value="1"/>
</dbReference>
<dbReference type="InterPro" id="IPR019800">
    <property type="entry name" value="Glyco_hydro_3_AS"/>
</dbReference>
<dbReference type="AlphaFoldDB" id="A0A897MZS5"/>
<dbReference type="InterPro" id="IPR013783">
    <property type="entry name" value="Ig-like_fold"/>
</dbReference>
<organism evidence="5 6">
    <name type="scientific">Halapricum desulfuricans</name>
    <dbReference type="NCBI Taxonomy" id="2841257"/>
    <lineage>
        <taxon>Archaea</taxon>
        <taxon>Methanobacteriati</taxon>
        <taxon>Methanobacteriota</taxon>
        <taxon>Stenosarchaea group</taxon>
        <taxon>Halobacteria</taxon>
        <taxon>Halobacteriales</taxon>
        <taxon>Haloarculaceae</taxon>
        <taxon>Halapricum</taxon>
    </lineage>
</organism>
<dbReference type="Pfam" id="PF01915">
    <property type="entry name" value="Glyco_hydro_3_C"/>
    <property type="match status" value="1"/>
</dbReference>
<sequence>MSDKSSVSESVTVSTSDRVENLRSRLTLEEKISLVHGDVDPDGVATGYVPPNDRLGIPSFSMIDGPLGVRAGDGSPSTAFPASISLAAAWDPSLAHEVGEAMASEARARDQDVLLAPGFNLIRVPQCGRSFEYYSEDPHLNSRIAVGTVEGIQDGGVAACAKHFAANNQEHARMEDNAIVDERPLHELYLRAFEAVVKEADVASLMAAYNRVNGTHATENRELLTDILKEDWGFEGFVVSDWWATTDGPAAARAGLDLDMPGVTLPELAPETNLAYRLIDTLSQFAWFSADDATELISSLIGLRPSECRVYRSEAFDESLREAIEDGRIDESVLDEKVARILGQMERFGVLDGDMPDGEANVPAHHELSRRVAERGTVLLHNDDTLPLDPATLDEIALIGPHADEAKTGGGGSSEVATDSTVSPLDGIRYRVGEDVSLTFEPGVTPLAEMDDRDLTVWNLSLSTIADSYFGSEEEPSDADMDAAVEAAEDADVAVVVVQDAASEDYDRPLTLPGRQDELVSAVADVAEETVVVLKTAGPVEMPWLDDVEAVLEAWYPGQEDGRSLASVLFGDADPSGRLPVTFGSRARDYPANARRQYPGIDRDVTYEEGIFVGYRHFDRAETDPLFPFGHGLSYADFAYRDVAVSLDESTATVEVTVENVSDRDGYEVIQVYLGAVDPDVERPPRELAAFESLELAAGEQQTVSLPVDERAFAYYDADQSEWVVDAGEYEVAVGRSSRAVVHSETVELE</sequence>
<dbReference type="Proteomes" id="UP000663525">
    <property type="component" value="Chromosome"/>
</dbReference>
<dbReference type="EMBL" id="CP064787">
    <property type="protein sequence ID" value="QSG06162.1"/>
    <property type="molecule type" value="Genomic_DNA"/>
</dbReference>
<dbReference type="GO" id="GO:0004553">
    <property type="term" value="F:hydrolase activity, hydrolyzing O-glycosyl compounds"/>
    <property type="evidence" value="ECO:0007669"/>
    <property type="project" value="InterPro"/>
</dbReference>
<protein>
    <submittedName>
        <fullName evidence="5">Bifunctional b-D-xylosidase/a-L-arabinosidase orrelated glycosidase</fullName>
    </submittedName>
</protein>
<dbReference type="Gene3D" id="2.60.40.10">
    <property type="entry name" value="Immunoglobulins"/>
    <property type="match status" value="1"/>
</dbReference>
<dbReference type="PANTHER" id="PTHR42715">
    <property type="entry name" value="BETA-GLUCOSIDASE"/>
    <property type="match status" value="1"/>
</dbReference>
<reference evidence="5" key="1">
    <citation type="submission" date="2020-11" db="EMBL/GenBank/DDBJ databases">
        <title>Carbohydrate-dependent, anaerobic sulfur respiration: A novel catabolism in halophilic archaea.</title>
        <authorList>
            <person name="Sorokin D.Y."/>
            <person name="Messina E."/>
            <person name="Smedile F."/>
            <person name="La Cono V."/>
            <person name="Hallsworth J.E."/>
            <person name="Yakimov M.M."/>
        </authorList>
    </citation>
    <scope>NUCLEOTIDE SEQUENCE</scope>
    <source>
        <strain evidence="5">HSR12-1</strain>
    </source>
</reference>
<dbReference type="Pfam" id="PF14310">
    <property type="entry name" value="Fn3-like"/>
    <property type="match status" value="1"/>
</dbReference>
<dbReference type="PANTHER" id="PTHR42715:SF10">
    <property type="entry name" value="BETA-GLUCOSIDASE"/>
    <property type="match status" value="1"/>
</dbReference>
<evidence type="ECO:0000256" key="1">
    <source>
        <dbReference type="ARBA" id="ARBA00005336"/>
    </source>
</evidence>